<comment type="catalytic activity">
    <reaction evidence="3 4">
        <text>an acyl phosphate + H2O = a carboxylate + phosphate + H(+)</text>
        <dbReference type="Rhea" id="RHEA:14965"/>
        <dbReference type="ChEBI" id="CHEBI:15377"/>
        <dbReference type="ChEBI" id="CHEBI:15378"/>
        <dbReference type="ChEBI" id="CHEBI:29067"/>
        <dbReference type="ChEBI" id="CHEBI:43474"/>
        <dbReference type="ChEBI" id="CHEBI:59918"/>
        <dbReference type="EC" id="3.6.1.7"/>
    </reaction>
</comment>
<comment type="similarity">
    <text evidence="1 5">Belongs to the acylphosphatase family.</text>
</comment>
<evidence type="ECO:0000256" key="5">
    <source>
        <dbReference type="RuleBase" id="RU004168"/>
    </source>
</evidence>
<dbReference type="EC" id="3.6.1.7" evidence="2 4"/>
<dbReference type="InterPro" id="IPR001792">
    <property type="entry name" value="Acylphosphatase-like_dom"/>
</dbReference>
<protein>
    <recommendedName>
        <fullName evidence="2 4">acylphosphatase</fullName>
        <ecNumber evidence="2 4">3.6.1.7</ecNumber>
    </recommendedName>
</protein>
<dbReference type="Pfam" id="PF00708">
    <property type="entry name" value="Acylphosphatase"/>
    <property type="match status" value="1"/>
</dbReference>
<proteinExistence type="inferred from homology"/>
<evidence type="ECO:0000256" key="1">
    <source>
        <dbReference type="ARBA" id="ARBA00005614"/>
    </source>
</evidence>
<feature type="active site" evidence="4">
    <location>
        <position position="43"/>
    </location>
</feature>
<dbReference type="SUPFAM" id="SSF54975">
    <property type="entry name" value="Acylphosphatase/BLUF domain-like"/>
    <property type="match status" value="1"/>
</dbReference>
<sequence>MSSGSSARVTEILKVTGQVQGVGFRAFVQRVATRLEISGFVENRPDGSVYLEASGSPDDMEKLAALLRKGPPASTVLAVERKKLQEAPLHAGPFEIRRP</sequence>
<dbReference type="InterPro" id="IPR017968">
    <property type="entry name" value="Acylphosphatase_CS"/>
</dbReference>
<reference evidence="7" key="1">
    <citation type="journal article" date="2020" name="mSystems">
        <title>Genome- and Community-Level Interaction Insights into Carbon Utilization and Element Cycling Functions of Hydrothermarchaeota in Hydrothermal Sediment.</title>
        <authorList>
            <person name="Zhou Z."/>
            <person name="Liu Y."/>
            <person name="Xu W."/>
            <person name="Pan J."/>
            <person name="Luo Z.H."/>
            <person name="Li M."/>
        </authorList>
    </citation>
    <scope>NUCLEOTIDE SEQUENCE [LARGE SCALE GENOMIC DNA]</scope>
    <source>
        <strain evidence="7">SpSt-902</strain>
    </source>
</reference>
<gene>
    <name evidence="7" type="ORF">ENX03_09015</name>
</gene>
<evidence type="ECO:0000256" key="2">
    <source>
        <dbReference type="ARBA" id="ARBA00012150"/>
    </source>
</evidence>
<keyword evidence="4" id="KW-0378">Hydrolase</keyword>
<dbReference type="PANTHER" id="PTHR47268">
    <property type="entry name" value="ACYLPHOSPHATASE"/>
    <property type="match status" value="1"/>
</dbReference>
<dbReference type="InterPro" id="IPR036046">
    <property type="entry name" value="Acylphosphatase-like_dom_sf"/>
</dbReference>
<dbReference type="InterPro" id="IPR020456">
    <property type="entry name" value="Acylphosphatase"/>
</dbReference>
<organism evidence="7">
    <name type="scientific">Leptospirillum ferriphilum</name>
    <dbReference type="NCBI Taxonomy" id="178606"/>
    <lineage>
        <taxon>Bacteria</taxon>
        <taxon>Pseudomonadati</taxon>
        <taxon>Nitrospirota</taxon>
        <taxon>Nitrospiria</taxon>
        <taxon>Nitrospirales</taxon>
        <taxon>Nitrospiraceae</taxon>
        <taxon>Leptospirillum</taxon>
    </lineage>
</organism>
<feature type="active site" evidence="4">
    <location>
        <position position="25"/>
    </location>
</feature>
<name>A0A7C3QVH9_9BACT</name>
<dbReference type="PANTHER" id="PTHR47268:SF4">
    <property type="entry name" value="ACYLPHOSPHATASE"/>
    <property type="match status" value="1"/>
</dbReference>
<evidence type="ECO:0000259" key="6">
    <source>
        <dbReference type="PROSITE" id="PS51160"/>
    </source>
</evidence>
<dbReference type="EMBL" id="DTMM01000190">
    <property type="protein sequence ID" value="HFT94052.1"/>
    <property type="molecule type" value="Genomic_DNA"/>
</dbReference>
<evidence type="ECO:0000313" key="7">
    <source>
        <dbReference type="EMBL" id="HFT94052.1"/>
    </source>
</evidence>
<dbReference type="Gene3D" id="3.30.70.100">
    <property type="match status" value="1"/>
</dbReference>
<comment type="caution">
    <text evidence="7">The sequence shown here is derived from an EMBL/GenBank/DDBJ whole genome shotgun (WGS) entry which is preliminary data.</text>
</comment>
<dbReference type="PROSITE" id="PS00150">
    <property type="entry name" value="ACYLPHOSPHATASE_1"/>
    <property type="match status" value="1"/>
</dbReference>
<dbReference type="PROSITE" id="PS51160">
    <property type="entry name" value="ACYLPHOSPHATASE_3"/>
    <property type="match status" value="1"/>
</dbReference>
<evidence type="ECO:0000256" key="4">
    <source>
        <dbReference type="PROSITE-ProRule" id="PRU00520"/>
    </source>
</evidence>
<dbReference type="GO" id="GO:0003998">
    <property type="term" value="F:acylphosphatase activity"/>
    <property type="evidence" value="ECO:0007669"/>
    <property type="project" value="UniProtKB-EC"/>
</dbReference>
<evidence type="ECO:0000256" key="3">
    <source>
        <dbReference type="ARBA" id="ARBA00047645"/>
    </source>
</evidence>
<dbReference type="AlphaFoldDB" id="A0A7C3QVH9"/>
<accession>A0A7C3QVH9</accession>
<feature type="domain" description="Acylphosphatase-like" evidence="6">
    <location>
        <begin position="10"/>
        <end position="98"/>
    </location>
</feature>